<gene>
    <name evidence="2" type="ORF">RFULGI_LOCUS17422</name>
</gene>
<evidence type="ECO:0000313" key="2">
    <source>
        <dbReference type="EMBL" id="CAG8797922.1"/>
    </source>
</evidence>
<dbReference type="AlphaFoldDB" id="A0A9N9JVC6"/>
<proteinExistence type="predicted"/>
<name>A0A9N9JVC6_9GLOM</name>
<organism evidence="2 3">
    <name type="scientific">Racocetra fulgida</name>
    <dbReference type="NCBI Taxonomy" id="60492"/>
    <lineage>
        <taxon>Eukaryota</taxon>
        <taxon>Fungi</taxon>
        <taxon>Fungi incertae sedis</taxon>
        <taxon>Mucoromycota</taxon>
        <taxon>Glomeromycotina</taxon>
        <taxon>Glomeromycetes</taxon>
        <taxon>Diversisporales</taxon>
        <taxon>Gigasporaceae</taxon>
        <taxon>Racocetra</taxon>
    </lineage>
</organism>
<reference evidence="2" key="1">
    <citation type="submission" date="2021-06" db="EMBL/GenBank/DDBJ databases">
        <authorList>
            <person name="Kallberg Y."/>
            <person name="Tangrot J."/>
            <person name="Rosling A."/>
        </authorList>
    </citation>
    <scope>NUCLEOTIDE SEQUENCE</scope>
    <source>
        <strain evidence="2">IN212</strain>
    </source>
</reference>
<feature type="non-terminal residue" evidence="2">
    <location>
        <position position="1"/>
    </location>
</feature>
<keyword evidence="3" id="KW-1185">Reference proteome</keyword>
<protein>
    <submittedName>
        <fullName evidence="2">8152_t:CDS:1</fullName>
    </submittedName>
</protein>
<sequence length="263" mass="29718">IEIAIKTCMDFRCSIPTETRHVKEIATSLLVPRQGLRYTNQPSSDQYESECSHTINLFVPRNVQPTYSGRYISINHQLCIKFCLWGADSDFQVEEAHSNVSPTFQRAKSPEEDAAEIYADTYISDDREIGTAVYLNPSDRDHIDRSSNYSGHSSRPSQNSLKIITDTDPQYIPSSYPKMSNEPVRHKGPNNNSTNGELGHHKVLYNSSSADDLNHSKAPYTSVTNNIIHNYTPSDDQLYSYGFDDEDGSTLGRDDLLLQQKMQ</sequence>
<accession>A0A9N9JVC6</accession>
<evidence type="ECO:0000313" key="3">
    <source>
        <dbReference type="Proteomes" id="UP000789396"/>
    </source>
</evidence>
<comment type="caution">
    <text evidence="2">The sequence shown here is derived from an EMBL/GenBank/DDBJ whole genome shotgun (WGS) entry which is preliminary data.</text>
</comment>
<evidence type="ECO:0000256" key="1">
    <source>
        <dbReference type="SAM" id="MobiDB-lite"/>
    </source>
</evidence>
<feature type="non-terminal residue" evidence="2">
    <location>
        <position position="263"/>
    </location>
</feature>
<feature type="region of interest" description="Disordered" evidence="1">
    <location>
        <begin position="134"/>
        <end position="200"/>
    </location>
</feature>
<dbReference type="Proteomes" id="UP000789396">
    <property type="component" value="Unassembled WGS sequence"/>
</dbReference>
<feature type="compositionally biased region" description="Polar residues" evidence="1">
    <location>
        <begin position="146"/>
        <end position="162"/>
    </location>
</feature>
<dbReference type="EMBL" id="CAJVPZ010068292">
    <property type="protein sequence ID" value="CAG8797922.1"/>
    <property type="molecule type" value="Genomic_DNA"/>
</dbReference>